<proteinExistence type="predicted"/>
<dbReference type="SUPFAM" id="SSF53448">
    <property type="entry name" value="Nucleotide-diphospho-sugar transferases"/>
    <property type="match status" value="2"/>
</dbReference>
<gene>
    <name evidence="1" type="ORF">CYMTET_53882</name>
</gene>
<dbReference type="InterPro" id="IPR029044">
    <property type="entry name" value="Nucleotide-diphossugar_trans"/>
</dbReference>
<dbReference type="PANTHER" id="PTHR10859">
    <property type="entry name" value="GLYCOSYL TRANSFERASE"/>
    <property type="match status" value="1"/>
</dbReference>
<comment type="caution">
    <text evidence="1">The sequence shown here is derived from an EMBL/GenBank/DDBJ whole genome shotgun (WGS) entry which is preliminary data.</text>
</comment>
<dbReference type="Gene3D" id="3.90.550.10">
    <property type="entry name" value="Spore Coat Polysaccharide Biosynthesis Protein SpsA, Chain A"/>
    <property type="match status" value="2"/>
</dbReference>
<accession>A0AAE0ERA7</accession>
<reference evidence="1 2" key="1">
    <citation type="journal article" date="2015" name="Genome Biol. Evol.">
        <title>Comparative Genomics of a Bacterivorous Green Alga Reveals Evolutionary Causalities and Consequences of Phago-Mixotrophic Mode of Nutrition.</title>
        <authorList>
            <person name="Burns J.A."/>
            <person name="Paasch A."/>
            <person name="Narechania A."/>
            <person name="Kim E."/>
        </authorList>
    </citation>
    <scope>NUCLEOTIDE SEQUENCE [LARGE SCALE GENOMIC DNA]</scope>
    <source>
        <strain evidence="1 2">PLY_AMNH</strain>
    </source>
</reference>
<organism evidence="1 2">
    <name type="scientific">Cymbomonas tetramitiformis</name>
    <dbReference type="NCBI Taxonomy" id="36881"/>
    <lineage>
        <taxon>Eukaryota</taxon>
        <taxon>Viridiplantae</taxon>
        <taxon>Chlorophyta</taxon>
        <taxon>Pyramimonadophyceae</taxon>
        <taxon>Pyramimonadales</taxon>
        <taxon>Pyramimonadaceae</taxon>
        <taxon>Cymbomonas</taxon>
    </lineage>
</organism>
<dbReference type="PANTHER" id="PTHR10859:SF91">
    <property type="entry name" value="DOLICHYL-PHOSPHATE BETA-GLUCOSYLTRANSFERASE"/>
    <property type="match status" value="1"/>
</dbReference>
<evidence type="ECO:0000313" key="2">
    <source>
        <dbReference type="Proteomes" id="UP001190700"/>
    </source>
</evidence>
<protein>
    <submittedName>
        <fullName evidence="1">Uncharacterized protein</fullName>
    </submittedName>
</protein>
<sequence length="1745" mass="200181">MSSTHDALRDEALCLFSRKNVFTPAERTKYEQILREMDRRKSVIEERMFVKANALYETIIKEKTFLSAHNREEIQRIANVASYDGNFKSIDDYSSVELAVSKALLLKCGEAVGKKQTVCVLASMFQEQERQKPLRKTILGEDFLRKKIRQLQFLFEKVPNFEWCLVFVEDEPKPCDGTYLRTCDTIKNQLDHMKHSEEFDAEDIDRVYILTYENDLQEEIEMYEDPSYIDVQKFASLSVKGGAIHTGLRYLARVCGDTKQYKTPEIDVLIYTDCDTSVNLGNSGILINALQRDVCEVVIGSRRTKNSVVIGKSKLRHLQSYAFNFLVRALLNVQLTDTQAGCKALLPEVVRKVHKEWKEISMAFDVELLRVAIKSGYRVHEEGIVWTDSDLDSKSTDQAIPMYNGVWNIFNRIPSDYTDAFDLKQEPEFSSVVRVATDEQFAFFVRKLKKSYNDISPVAFKDFTHWMEDSVVTIATGHADANDAYDFFTQCVSWLEEVMQKQYVAFFVSHLTDIGVFDIVQLVKRKPLYWKLLVSMLFGTNDVISLLGTEKYLTYFDFHAAKKMDPSEQSFNNWLKDGIEPAKPAQTRATIDDTKRMTRIKTAKYQLLSMSNKVKVCVAFYFNMDGTDTKYAYKVIVSKMQALQQEHIDGITWEIVLVDGRKTKTSGIEKYMQTLLQNKSVPGKVVGSLLEVPDDHPKDKGSALRYAMNEISDRADYVGYADFSDKIDVREMLVLLHTAWKNKGIAIGTRRAHDSAVSNKPIPMLLRSTALNLLVKTLFPNLFHLSDTQTGFKLFHSEAWKRLRQSPMIETTLAFDIEILQIAAQLGLNVAEEPVDFMDASQNTSGFGDEEQLQGMFDACLQLRARQSAHTTTLSLGKPSALRASLLAGGAENVVYTLDDGSLVKIPHEVVAPYLMGFLRYVLFKNRPVMNIHDRADGLVTTGLIGKLISSERLRKYVPTLRAWTTLNIFVMRLVTSYEKKTFKSIGYEVSQKYGNDLIVPFRFVTAPCELILENERRVFEPYDGIKQSVVVSETVKDRIMHLMSSSSILARDVCEIIDEYCLFLRRLWYRGLFDLDTNMLYDVGYYNNKLMVLDPGEMVNDLDLIDITTAKSHVLSRYDYVELNILLENVDKKEADEILSRYVLKMNEFLVYIEEDVSKSKSGQGDFAWDLREHGHDAFEIKFPDRFKNLHSPAIGSYDTYRGVFSSIRRSAYGYQYAYSPNGLPSLNVFEAHEKKTTRKRHACDYIHVVGKTYDNSDDDCTSVVDAGSVGPVWKLLQKSTRTHDSDIYVLDAGEATRSSLLKYAQKKHSKGSVIMHATNKIPLQQYANISAQKILEQLQTKRLGEFVILTSSDDFIPLNEDSKQIVKIVEYFEGLNSFPPGFYWCDLPDAGKETLPMTKDDMIAYFKGQVANVAMVSREILKTVPFFEGALQYISQDDMPRCVDYFVDIANLMLSQGTPQTNQSTSTSYVLPWLAVVAQQFMQMRGEQSIGGTKTPFLMIFRKPFLQEFLLIFERYFSRSSWNTITWENLLCRAMKSDRFVWNKFDRPQCISSIKWNALFDELQMLKYRHNIQMTNSQNELRVYVDPWQNLDDPAALFRLFCQHKDTLGRQVFTTNACYNRVLYVNSDKNIQVNILKTNQFKSQIVADKSRNNVLVYNVHNVDPSISIHVPADHILIQASNKDSSDQFSLYSTLFGEYDKTIVLKSMIYKYVLRNGKYVPDIEFGNMSDVREYFTTFASKSRP</sequence>
<dbReference type="Proteomes" id="UP001190700">
    <property type="component" value="Unassembled WGS sequence"/>
</dbReference>
<dbReference type="EMBL" id="LGRX02035190">
    <property type="protein sequence ID" value="KAK3235945.1"/>
    <property type="molecule type" value="Genomic_DNA"/>
</dbReference>
<evidence type="ECO:0000313" key="1">
    <source>
        <dbReference type="EMBL" id="KAK3235945.1"/>
    </source>
</evidence>
<keyword evidence="2" id="KW-1185">Reference proteome</keyword>
<dbReference type="GO" id="GO:0006487">
    <property type="term" value="P:protein N-linked glycosylation"/>
    <property type="evidence" value="ECO:0007669"/>
    <property type="project" value="TreeGrafter"/>
</dbReference>
<name>A0AAE0ERA7_9CHLO</name>